<keyword evidence="2" id="KW-1185">Reference proteome</keyword>
<sequence length="304" mass="34123">MSEQSIEKRGILLFQWSPLVNKFTLSRGVYQELKPMERHINTQFDIDGSSVISPRNFVDCWDSLSKNSKLMQKSSAVTKLWLWDQKLSSVQLYFQVPCCVCTVAIPGVEKEKNHKLDSAYFRNQYCIQYIGFTGLPLPDFRCCGNHPLTVDVTENYFVYKVQVEVVLTFLLFALRRIVLLTRRIMIPVMLEKKSYKINIIIALGKEIELRSGNNHGKGLFAVTFVAVALAAEEPKDAVEEQAAAVTNSEDNNGKDLQTAEGTLGAYGAYGGLGYGGHGANGRGTPNGRGSVWSLWRTRLRRTRS</sequence>
<accession>A0A8J2RNS7</accession>
<comment type="caution">
    <text evidence="1">The sequence shown here is derived from an EMBL/GenBank/DDBJ whole genome shotgun (WGS) entry which is preliminary data.</text>
</comment>
<dbReference type="EMBL" id="CAKKLH010000224">
    <property type="protein sequence ID" value="CAH0106650.1"/>
    <property type="molecule type" value="Genomic_DNA"/>
</dbReference>
<evidence type="ECO:0000313" key="1">
    <source>
        <dbReference type="EMBL" id="CAH0106650.1"/>
    </source>
</evidence>
<dbReference type="AlphaFoldDB" id="A0A8J2RNS7"/>
<proteinExistence type="predicted"/>
<dbReference type="Proteomes" id="UP000789390">
    <property type="component" value="Unassembled WGS sequence"/>
</dbReference>
<protein>
    <submittedName>
        <fullName evidence="1">Uncharacterized protein</fullName>
    </submittedName>
</protein>
<name>A0A8J2RNS7_9CRUS</name>
<gene>
    <name evidence="1" type="ORF">DGAL_LOCUS9807</name>
</gene>
<reference evidence="1" key="1">
    <citation type="submission" date="2021-11" db="EMBL/GenBank/DDBJ databases">
        <authorList>
            <person name="Schell T."/>
        </authorList>
    </citation>
    <scope>NUCLEOTIDE SEQUENCE</scope>
    <source>
        <strain evidence="1">M5</strain>
    </source>
</reference>
<evidence type="ECO:0000313" key="2">
    <source>
        <dbReference type="Proteomes" id="UP000789390"/>
    </source>
</evidence>
<organism evidence="1 2">
    <name type="scientific">Daphnia galeata</name>
    <dbReference type="NCBI Taxonomy" id="27404"/>
    <lineage>
        <taxon>Eukaryota</taxon>
        <taxon>Metazoa</taxon>
        <taxon>Ecdysozoa</taxon>
        <taxon>Arthropoda</taxon>
        <taxon>Crustacea</taxon>
        <taxon>Branchiopoda</taxon>
        <taxon>Diplostraca</taxon>
        <taxon>Cladocera</taxon>
        <taxon>Anomopoda</taxon>
        <taxon>Daphniidae</taxon>
        <taxon>Daphnia</taxon>
    </lineage>
</organism>